<evidence type="ECO:0008006" key="4">
    <source>
        <dbReference type="Google" id="ProtNLM"/>
    </source>
</evidence>
<protein>
    <recommendedName>
        <fullName evidence="4">DUF4148 domain-containing protein</fullName>
    </recommendedName>
</protein>
<sequence>MLRIATTLVLLGTGAQALAAGETRPSLFKEYDVLDKRDRIRREDHLRDSLRNDAEKRRAAGLGMYPQHGQRNVEQAGNLSVKPYSKNIDSYCYQESGSSTTCGSRLNW</sequence>
<feature type="signal peptide" evidence="1">
    <location>
        <begin position="1"/>
        <end position="19"/>
    </location>
</feature>
<evidence type="ECO:0000313" key="2">
    <source>
        <dbReference type="EMBL" id="PEH43344.1"/>
    </source>
</evidence>
<dbReference type="Proteomes" id="UP000220629">
    <property type="component" value="Unassembled WGS sequence"/>
</dbReference>
<comment type="caution">
    <text evidence="2">The sequence shown here is derived from an EMBL/GenBank/DDBJ whole genome shotgun (WGS) entry which is preliminary data.</text>
</comment>
<reference evidence="3" key="1">
    <citation type="submission" date="2017-09" db="EMBL/GenBank/DDBJ databases">
        <title>FDA dAtabase for Regulatory Grade micrObial Sequences (FDA-ARGOS): Supporting development and validation of Infectious Disease Dx tests.</title>
        <authorList>
            <person name="Minogue T."/>
            <person name="Wolcott M."/>
            <person name="Wasieloski L."/>
            <person name="Aguilar W."/>
            <person name="Moore D."/>
            <person name="Tallon L."/>
            <person name="Sadzewicz L."/>
            <person name="Ott S."/>
            <person name="Zhao X."/>
            <person name="Nagaraj S."/>
            <person name="Vavikolanu K."/>
            <person name="Aluvathingal J."/>
            <person name="Nadendla S."/>
            <person name="Sichtig H."/>
        </authorList>
    </citation>
    <scope>NUCLEOTIDE SEQUENCE [LARGE SCALE GENOMIC DNA]</scope>
    <source>
        <strain evidence="3">FDAARGOS_390</strain>
    </source>
</reference>
<organism evidence="2 3">
    <name type="scientific">Burkholderia gladioli</name>
    <name type="common">Pseudomonas marginata</name>
    <name type="synonym">Phytomonas marginata</name>
    <dbReference type="NCBI Taxonomy" id="28095"/>
    <lineage>
        <taxon>Bacteria</taxon>
        <taxon>Pseudomonadati</taxon>
        <taxon>Pseudomonadota</taxon>
        <taxon>Betaproteobacteria</taxon>
        <taxon>Burkholderiales</taxon>
        <taxon>Burkholderiaceae</taxon>
        <taxon>Burkholderia</taxon>
    </lineage>
</organism>
<proteinExistence type="predicted"/>
<accession>A0A2A7SI35</accession>
<gene>
    <name evidence="2" type="ORF">CRM94_14960</name>
</gene>
<dbReference type="RefSeq" id="WP_096751669.1">
    <property type="nucleotide sequence ID" value="NZ_CADEPO010000008.1"/>
</dbReference>
<name>A0A2A7SI35_BURGA</name>
<keyword evidence="1" id="KW-0732">Signal</keyword>
<evidence type="ECO:0000313" key="3">
    <source>
        <dbReference type="Proteomes" id="UP000220629"/>
    </source>
</evidence>
<dbReference type="EMBL" id="PDDY01000001">
    <property type="protein sequence ID" value="PEH43344.1"/>
    <property type="molecule type" value="Genomic_DNA"/>
</dbReference>
<evidence type="ECO:0000256" key="1">
    <source>
        <dbReference type="SAM" id="SignalP"/>
    </source>
</evidence>
<dbReference type="AlphaFoldDB" id="A0A2A7SI35"/>
<feature type="chain" id="PRO_5013309705" description="DUF4148 domain-containing protein" evidence="1">
    <location>
        <begin position="20"/>
        <end position="108"/>
    </location>
</feature>